<keyword evidence="3" id="KW-1185">Reference proteome</keyword>
<dbReference type="Proteomes" id="UP001061070">
    <property type="component" value="Unassembled WGS sequence"/>
</dbReference>
<reference evidence="2" key="1">
    <citation type="submission" date="2013-04" db="EMBL/GenBank/DDBJ databases">
        <title>The genome sequencing project of 58 acetic acid bacteria.</title>
        <authorList>
            <person name="Okamoto-Kainuma A."/>
            <person name="Ishikawa M."/>
            <person name="Umino S."/>
            <person name="Koizumi Y."/>
            <person name="Shiwa Y."/>
            <person name="Yoshikawa H."/>
            <person name="Matsutani M."/>
            <person name="Matsushita K."/>
        </authorList>
    </citation>
    <scope>NUCLEOTIDE SEQUENCE</scope>
    <source>
        <strain evidence="2">NRIC 0228</strain>
    </source>
</reference>
<name>A0ABQ0QFQ2_9PROT</name>
<dbReference type="Pfam" id="PF18013">
    <property type="entry name" value="Phage_lysozyme2"/>
    <property type="match status" value="1"/>
</dbReference>
<gene>
    <name evidence="2" type="ORF">AA0228_3021</name>
</gene>
<proteinExistence type="predicted"/>
<dbReference type="EMBL" id="BAQW01000015">
    <property type="protein sequence ID" value="GBR17413.1"/>
    <property type="molecule type" value="Genomic_DNA"/>
</dbReference>
<accession>A0ABQ0QFQ2</accession>
<dbReference type="Gene3D" id="1.10.530.10">
    <property type="match status" value="1"/>
</dbReference>
<comment type="caution">
    <text evidence="2">The sequence shown here is derived from an EMBL/GenBank/DDBJ whole genome shotgun (WGS) entry which is preliminary data.</text>
</comment>
<evidence type="ECO:0000313" key="2">
    <source>
        <dbReference type="EMBL" id="GBR17413.1"/>
    </source>
</evidence>
<dbReference type="RefSeq" id="WP_099183135.1">
    <property type="nucleotide sequence ID" value="NZ_BAQW01000015.1"/>
</dbReference>
<feature type="domain" description="Phage tail lysozyme" evidence="1">
    <location>
        <begin position="437"/>
        <end position="558"/>
    </location>
</feature>
<protein>
    <recommendedName>
        <fullName evidence="1">Phage tail lysozyme domain-containing protein</fullName>
    </recommendedName>
</protein>
<evidence type="ECO:0000259" key="1">
    <source>
        <dbReference type="Pfam" id="PF18013"/>
    </source>
</evidence>
<organism evidence="2 3">
    <name type="scientific">Gluconobacter frateurii NRIC 0228</name>
    <dbReference type="NCBI Taxonomy" id="1307946"/>
    <lineage>
        <taxon>Bacteria</taxon>
        <taxon>Pseudomonadati</taxon>
        <taxon>Pseudomonadota</taxon>
        <taxon>Alphaproteobacteria</taxon>
        <taxon>Acetobacterales</taxon>
        <taxon>Acetobacteraceae</taxon>
        <taxon>Gluconobacter</taxon>
    </lineage>
</organism>
<evidence type="ECO:0000313" key="3">
    <source>
        <dbReference type="Proteomes" id="UP001061070"/>
    </source>
</evidence>
<sequence>MASQTGSFKISVGVVNSEAISKLKAMNAELAKAQAPLKAYQRELKKFNDLSGKTGRQKELSNALSSLKGKFGGISSAIGGVIKPLAAVFGVGSIAGVVALERSFANWGNEIRNTSALLGITAEQATKLKNVGNLMGIGDQAAQMRSYQDTQTNIGAGADATGALADRILGINPNTDFEKASLEATKRVNALFKAGKINASAGRNLLKSAGLDESLFGQDPDRLAKSYKNAADAAKQMAPFVKKAGALRDKFAEAGTQVDVLKTRLAASLEPAIGPILQKFIDWSKDNKKVQETMDEITTAAKAVGEWVKNIDVKKLNEGFSTAKSVIESVIIAFGVLKAIQITSWVTSIVADLYKITAALKGVETASELAAGGAGLGALAAGAVAAGAAGYAGYKLYSTYKHDHSDAGIMENRQKMMKDPAYGGNRFGRLEQNQRAYDGIQYLKTKGYSDVQAAAVIGGFKQESGLNEKAIGDKGTAIGLMQAHEDRQKLIEGHFGKKLQDMSYHEQLDAADWELRNNESSAGNQLRKATDAKSATIAMLNYERPKEWNDSKKAGMADNSKELATRLSNTVEAEKIGGNSTQEVNHNISGNVGLHVTMDKKGNVTGAKITHNTTPINPNLIKVKQQTKSGV</sequence>
<dbReference type="InterPro" id="IPR041219">
    <property type="entry name" value="Phage_lysozyme2"/>
</dbReference>